<protein>
    <submittedName>
        <fullName evidence="1">26540_t:CDS:1</fullName>
    </submittedName>
</protein>
<name>A0A9N9HYQ6_9GLOM</name>
<organism evidence="1 2">
    <name type="scientific">Dentiscutata erythropus</name>
    <dbReference type="NCBI Taxonomy" id="1348616"/>
    <lineage>
        <taxon>Eukaryota</taxon>
        <taxon>Fungi</taxon>
        <taxon>Fungi incertae sedis</taxon>
        <taxon>Mucoromycota</taxon>
        <taxon>Glomeromycotina</taxon>
        <taxon>Glomeromycetes</taxon>
        <taxon>Diversisporales</taxon>
        <taxon>Gigasporaceae</taxon>
        <taxon>Dentiscutata</taxon>
    </lineage>
</organism>
<sequence>MLVDFALDVVGKIKSENQDHLNKIVRLAIDKNESLMNIWKFLVTREDENSKIKKFISLMNICFNMNLKKVETT</sequence>
<keyword evidence="2" id="KW-1185">Reference proteome</keyword>
<evidence type="ECO:0000313" key="1">
    <source>
        <dbReference type="EMBL" id="CAG8712402.1"/>
    </source>
</evidence>
<dbReference type="EMBL" id="CAJVPY010009801">
    <property type="protein sequence ID" value="CAG8712402.1"/>
    <property type="molecule type" value="Genomic_DNA"/>
</dbReference>
<dbReference type="Proteomes" id="UP000789405">
    <property type="component" value="Unassembled WGS sequence"/>
</dbReference>
<accession>A0A9N9HYQ6</accession>
<dbReference type="AlphaFoldDB" id="A0A9N9HYQ6"/>
<comment type="caution">
    <text evidence="1">The sequence shown here is derived from an EMBL/GenBank/DDBJ whole genome shotgun (WGS) entry which is preliminary data.</text>
</comment>
<proteinExistence type="predicted"/>
<gene>
    <name evidence="1" type="ORF">DERYTH_LOCUS13686</name>
</gene>
<evidence type="ECO:0000313" key="2">
    <source>
        <dbReference type="Proteomes" id="UP000789405"/>
    </source>
</evidence>
<reference evidence="1" key="1">
    <citation type="submission" date="2021-06" db="EMBL/GenBank/DDBJ databases">
        <authorList>
            <person name="Kallberg Y."/>
            <person name="Tangrot J."/>
            <person name="Rosling A."/>
        </authorList>
    </citation>
    <scope>NUCLEOTIDE SEQUENCE</scope>
    <source>
        <strain evidence="1">MA453B</strain>
    </source>
</reference>
<dbReference type="OrthoDB" id="2375675at2759"/>